<gene>
    <name evidence="1" type="ORF">ALP97_01515</name>
</gene>
<organism evidence="1 2">
    <name type="scientific">Pseudomonas salomonii</name>
    <dbReference type="NCBI Taxonomy" id="191391"/>
    <lineage>
        <taxon>Bacteria</taxon>
        <taxon>Pseudomonadati</taxon>
        <taxon>Pseudomonadota</taxon>
        <taxon>Gammaproteobacteria</taxon>
        <taxon>Pseudomonadales</taxon>
        <taxon>Pseudomonadaceae</taxon>
        <taxon>Pseudomonas</taxon>
    </lineage>
</organism>
<comment type="caution">
    <text evidence="1">The sequence shown here is derived from an EMBL/GenBank/DDBJ whole genome shotgun (WGS) entry which is preliminary data.</text>
</comment>
<dbReference type="AlphaFoldDB" id="A0A3M4QEV0"/>
<dbReference type="Proteomes" id="UP000277179">
    <property type="component" value="Unassembled WGS sequence"/>
</dbReference>
<dbReference type="EMBL" id="RBRL01000179">
    <property type="protein sequence ID" value="RMQ88997.1"/>
    <property type="molecule type" value="Genomic_DNA"/>
</dbReference>
<dbReference type="PANTHER" id="PTHR37807:SF3">
    <property type="entry name" value="OS07G0160300 PROTEIN"/>
    <property type="match status" value="1"/>
</dbReference>
<evidence type="ECO:0000313" key="1">
    <source>
        <dbReference type="EMBL" id="RMQ88997.1"/>
    </source>
</evidence>
<dbReference type="Pfam" id="PF13671">
    <property type="entry name" value="AAA_33"/>
    <property type="match status" value="1"/>
</dbReference>
<sequence>MLIVFSGLPGTGKTTIASALARRINAVYLRIDVIEQALRDANVLNADVGASGYGVANALALSNLRLGQTVIADCVNPVKESREAWQAVAATAGVELLDIEVVCSDLREHRRRVESRTGDVAGLVPPSWQSVSVHEYEAWAETPLTVDTARATAAEAVDVILAHINLVASKLDVANKLDVASRLALRWAAKRP</sequence>
<dbReference type="InterPro" id="IPR027417">
    <property type="entry name" value="P-loop_NTPase"/>
</dbReference>
<accession>A0A3M4QEV0</accession>
<dbReference type="PANTHER" id="PTHR37807">
    <property type="entry name" value="OS07G0160300 PROTEIN"/>
    <property type="match status" value="1"/>
</dbReference>
<evidence type="ECO:0008006" key="3">
    <source>
        <dbReference type="Google" id="ProtNLM"/>
    </source>
</evidence>
<protein>
    <recommendedName>
        <fullName evidence="3">Kinase</fullName>
    </recommendedName>
</protein>
<dbReference type="Gene3D" id="3.40.50.300">
    <property type="entry name" value="P-loop containing nucleotide triphosphate hydrolases"/>
    <property type="match status" value="1"/>
</dbReference>
<evidence type="ECO:0000313" key="2">
    <source>
        <dbReference type="Proteomes" id="UP000277179"/>
    </source>
</evidence>
<name>A0A3M4QEV0_9PSED</name>
<dbReference type="SUPFAM" id="SSF52540">
    <property type="entry name" value="P-loop containing nucleoside triphosphate hydrolases"/>
    <property type="match status" value="1"/>
</dbReference>
<dbReference type="RefSeq" id="WP_122257339.1">
    <property type="nucleotide sequence ID" value="NZ_RBRL01000179.1"/>
</dbReference>
<proteinExistence type="predicted"/>
<reference evidence="1 2" key="1">
    <citation type="submission" date="2018-08" db="EMBL/GenBank/DDBJ databases">
        <title>Recombination of ecologically and evolutionarily significant loci maintains genetic cohesion in the Pseudomonas syringae species complex.</title>
        <authorList>
            <person name="Dillon M."/>
            <person name="Thakur S."/>
            <person name="Almeida R.N.D."/>
            <person name="Weir B.S."/>
            <person name="Guttman D.S."/>
        </authorList>
    </citation>
    <scope>NUCLEOTIDE SEQUENCE [LARGE SCALE GENOMIC DNA]</scope>
    <source>
        <strain evidence="1 2">ICMP 11288</strain>
    </source>
</reference>